<proteinExistence type="predicted"/>
<dbReference type="Proteomes" id="UP000247480">
    <property type="component" value="Unassembled WGS sequence"/>
</dbReference>
<reference evidence="1 2" key="1">
    <citation type="submission" date="2018-04" db="EMBL/GenBank/DDBJ databases">
        <title>Draft genome sequence of Pseudomonas syringae pv. actinidiae biovar 1 strains isolated from kiwifruit in Kagawa prefecture.</title>
        <authorList>
            <person name="Tabuchi M."/>
            <person name="Saito M."/>
            <person name="Fujiwara S."/>
            <person name="Sasa N."/>
            <person name="Akimitsu K."/>
            <person name="Gomi K."/>
            <person name="Konishi-Sugita S."/>
            <person name="Hamano K."/>
            <person name="Kataoka I."/>
        </authorList>
    </citation>
    <scope>NUCLEOTIDE SEQUENCE [LARGE SCALE GENOMIC DNA]</scope>
    <source>
        <strain evidence="1 2">MAFF212206</strain>
    </source>
</reference>
<evidence type="ECO:0000313" key="1">
    <source>
        <dbReference type="EMBL" id="GBH09924.1"/>
    </source>
</evidence>
<comment type="caution">
    <text evidence="1">The sequence shown here is derived from an EMBL/GenBank/DDBJ whole genome shotgun (WGS) entry which is preliminary data.</text>
</comment>
<accession>A0A2V0QAQ0</accession>
<gene>
    <name evidence="1" type="ORF">KPSA1_03328</name>
</gene>
<name>A0A2V0QAQ0_PSESF</name>
<sequence length="39" mass="4322">MVDLILDIVAPVTGGLRTNVRNLIISTFKYDIDSKEMIG</sequence>
<dbReference type="AlphaFoldDB" id="A0A2V0QAQ0"/>
<organism evidence="1 2">
    <name type="scientific">Pseudomonas syringae pv. actinidiae</name>
    <dbReference type="NCBI Taxonomy" id="103796"/>
    <lineage>
        <taxon>Bacteria</taxon>
        <taxon>Pseudomonadati</taxon>
        <taxon>Pseudomonadota</taxon>
        <taxon>Gammaproteobacteria</taxon>
        <taxon>Pseudomonadales</taxon>
        <taxon>Pseudomonadaceae</taxon>
        <taxon>Pseudomonas</taxon>
        <taxon>Pseudomonas syringae</taxon>
    </lineage>
</organism>
<evidence type="ECO:0000313" key="2">
    <source>
        <dbReference type="Proteomes" id="UP000247480"/>
    </source>
</evidence>
<protein>
    <submittedName>
        <fullName evidence="1">MFS family permease</fullName>
    </submittedName>
</protein>
<dbReference type="EMBL" id="BGJZ01000138">
    <property type="protein sequence ID" value="GBH09924.1"/>
    <property type="molecule type" value="Genomic_DNA"/>
</dbReference>